<dbReference type="Pfam" id="PF07690">
    <property type="entry name" value="MFS_1"/>
    <property type="match status" value="1"/>
</dbReference>
<dbReference type="InterPro" id="IPR011701">
    <property type="entry name" value="MFS"/>
</dbReference>
<evidence type="ECO:0000256" key="4">
    <source>
        <dbReference type="ARBA" id="ARBA00022475"/>
    </source>
</evidence>
<feature type="transmembrane region" description="Helical" evidence="9">
    <location>
        <begin position="351"/>
        <end position="370"/>
    </location>
</feature>
<dbReference type="PROSITE" id="PS50850">
    <property type="entry name" value="MFS"/>
    <property type="match status" value="1"/>
</dbReference>
<dbReference type="CDD" id="cd17502">
    <property type="entry name" value="MFS_Azr1_MDR_like"/>
    <property type="match status" value="1"/>
</dbReference>
<evidence type="ECO:0000256" key="5">
    <source>
        <dbReference type="ARBA" id="ARBA00022692"/>
    </source>
</evidence>
<feature type="transmembrane region" description="Helical" evidence="9">
    <location>
        <begin position="286"/>
        <end position="307"/>
    </location>
</feature>
<comment type="similarity">
    <text evidence="2">Belongs to the major facilitator superfamily. TCR/Tet family.</text>
</comment>
<comment type="subcellular location">
    <subcellularLocation>
        <location evidence="1">Cell membrane</location>
        <topology evidence="1">Multi-pass membrane protein</topology>
    </subcellularLocation>
</comment>
<feature type="domain" description="Major facilitator superfamily (MFS) profile" evidence="10">
    <location>
        <begin position="22"/>
        <end position="516"/>
    </location>
</feature>
<dbReference type="Proteomes" id="UP000677913">
    <property type="component" value="Unassembled WGS sequence"/>
</dbReference>
<feature type="region of interest" description="Disordered" evidence="8">
    <location>
        <begin position="521"/>
        <end position="589"/>
    </location>
</feature>
<sequence>MNAPATAADGRPLMSHRQIMVVFSGLMLGMLLAALDQTIVSTALWTIVQDLDPVHGLAHQSWVVTAYLLASTVVTPIYGKLADLYGPKKIFMFAITLFLAGSAACGMAQNMGELIAFRALQGLGGGGLMALVFTIIGVVVPPRDRGKYQGYFGGVFMLAMVLGPLIGGFFTDRSHLFGVTGWRWIFYVNLPIGVLALIVVSIVLHVRSSQVKHKIDYTGAALVASGASALLLVTVWGGTSYAWGSATIVGLIAVGAALLIAFVLWEAKLATEPILPMHLFRNSIFSVSNSIALVLGMAMMGSLIYVSTYLQLVVGYSPTMAGLAILPMMAGIMPASIIGGRVISKIGKYKAFPIAGTAIAAFGMFLMSRLTETTSAAERGVFMFVLGLGMGLVMPVLTLAVQNALPFKDIGTGTSANLFFRNIGGSFGTAIFGAVLINRFSHYAATELPRGGGVSGGGSPNGLSRKALDALNAQRPGTEAAILHIFVQAMSVVFLVAAATMLVAWVLSLFLKQVTLRSAGVPRTAGADTSSTTNTDTGTENGTSADTGTSTAASTGAGPGAALGTDTSSTGDAAGDEAVATSGAAPVMH</sequence>
<keyword evidence="12" id="KW-1185">Reference proteome</keyword>
<dbReference type="GO" id="GO:0005886">
    <property type="term" value="C:plasma membrane"/>
    <property type="evidence" value="ECO:0007669"/>
    <property type="project" value="UniProtKB-SubCell"/>
</dbReference>
<dbReference type="InterPro" id="IPR004638">
    <property type="entry name" value="EmrB-like"/>
</dbReference>
<proteinExistence type="inferred from homology"/>
<evidence type="ECO:0000256" key="8">
    <source>
        <dbReference type="SAM" id="MobiDB-lite"/>
    </source>
</evidence>
<feature type="transmembrane region" description="Helical" evidence="9">
    <location>
        <begin position="151"/>
        <end position="170"/>
    </location>
</feature>
<dbReference type="GO" id="GO:0022857">
    <property type="term" value="F:transmembrane transporter activity"/>
    <property type="evidence" value="ECO:0007669"/>
    <property type="project" value="InterPro"/>
</dbReference>
<evidence type="ECO:0000259" key="10">
    <source>
        <dbReference type="PROSITE" id="PS50850"/>
    </source>
</evidence>
<feature type="transmembrane region" description="Helical" evidence="9">
    <location>
        <begin position="115"/>
        <end position="139"/>
    </location>
</feature>
<evidence type="ECO:0000256" key="1">
    <source>
        <dbReference type="ARBA" id="ARBA00004651"/>
    </source>
</evidence>
<gene>
    <name evidence="11" type="ORF">KGA66_17795</name>
</gene>
<feature type="transmembrane region" description="Helical" evidence="9">
    <location>
        <begin position="217"/>
        <end position="236"/>
    </location>
</feature>
<dbReference type="PANTHER" id="PTHR23501:SF197">
    <property type="entry name" value="COMD"/>
    <property type="match status" value="1"/>
</dbReference>
<feature type="transmembrane region" description="Helical" evidence="9">
    <location>
        <begin position="90"/>
        <end position="109"/>
    </location>
</feature>
<feature type="transmembrane region" description="Helical" evidence="9">
    <location>
        <begin position="242"/>
        <end position="265"/>
    </location>
</feature>
<comment type="caution">
    <text evidence="11">The sequence shown here is derived from an EMBL/GenBank/DDBJ whole genome shotgun (WGS) entry which is preliminary data.</text>
</comment>
<evidence type="ECO:0000256" key="2">
    <source>
        <dbReference type="ARBA" id="ARBA00007520"/>
    </source>
</evidence>
<evidence type="ECO:0000256" key="9">
    <source>
        <dbReference type="SAM" id="Phobius"/>
    </source>
</evidence>
<dbReference type="Gene3D" id="1.20.1250.20">
    <property type="entry name" value="MFS general substrate transporter like domains"/>
    <property type="match status" value="2"/>
</dbReference>
<keyword evidence="5 9" id="KW-0812">Transmembrane</keyword>
<dbReference type="AlphaFoldDB" id="A0A8J8BFN3"/>
<feature type="transmembrane region" description="Helical" evidence="9">
    <location>
        <begin position="182"/>
        <end position="205"/>
    </location>
</feature>
<protein>
    <submittedName>
        <fullName evidence="11">MFS transporter</fullName>
    </submittedName>
</protein>
<dbReference type="InterPro" id="IPR036259">
    <property type="entry name" value="MFS_trans_sf"/>
</dbReference>
<evidence type="ECO:0000313" key="12">
    <source>
        <dbReference type="Proteomes" id="UP000677913"/>
    </source>
</evidence>
<evidence type="ECO:0000256" key="3">
    <source>
        <dbReference type="ARBA" id="ARBA00022448"/>
    </source>
</evidence>
<dbReference type="EMBL" id="JAGSXH010000064">
    <property type="protein sequence ID" value="MBS2964914.1"/>
    <property type="molecule type" value="Genomic_DNA"/>
</dbReference>
<dbReference type="NCBIfam" id="TIGR00711">
    <property type="entry name" value="efflux_EmrB"/>
    <property type="match status" value="1"/>
</dbReference>
<dbReference type="RefSeq" id="WP_211469275.1">
    <property type="nucleotide sequence ID" value="NZ_JAGSXH010000064.1"/>
</dbReference>
<name>A0A8J8BFN3_9ACTN</name>
<feature type="transmembrane region" description="Helical" evidence="9">
    <location>
        <begin position="382"/>
        <end position="406"/>
    </location>
</feature>
<dbReference type="FunFam" id="1.20.1720.10:FF:000004">
    <property type="entry name" value="EmrB/QacA family drug resistance transporter"/>
    <property type="match status" value="1"/>
</dbReference>
<dbReference type="InterPro" id="IPR020846">
    <property type="entry name" value="MFS_dom"/>
</dbReference>
<feature type="transmembrane region" description="Helical" evidence="9">
    <location>
        <begin position="60"/>
        <end position="78"/>
    </location>
</feature>
<keyword evidence="6 9" id="KW-1133">Transmembrane helix</keyword>
<organism evidence="11 12">
    <name type="scientific">Actinocrinis puniceicyclus</name>
    <dbReference type="NCBI Taxonomy" id="977794"/>
    <lineage>
        <taxon>Bacteria</taxon>
        <taxon>Bacillati</taxon>
        <taxon>Actinomycetota</taxon>
        <taxon>Actinomycetes</taxon>
        <taxon>Catenulisporales</taxon>
        <taxon>Actinospicaceae</taxon>
        <taxon>Actinocrinis</taxon>
    </lineage>
</organism>
<accession>A0A8J8BFN3</accession>
<feature type="transmembrane region" description="Helical" evidence="9">
    <location>
        <begin position="21"/>
        <end position="48"/>
    </location>
</feature>
<feature type="compositionally biased region" description="Low complexity" evidence="8">
    <location>
        <begin position="524"/>
        <end position="565"/>
    </location>
</feature>
<reference evidence="11" key="1">
    <citation type="submission" date="2021-04" db="EMBL/GenBank/DDBJ databases">
        <title>Genome based classification of Actinospica acidithermotolerans sp. nov., an actinobacterium isolated from an Indonesian hot spring.</title>
        <authorList>
            <person name="Kusuma A.B."/>
            <person name="Putra K.E."/>
            <person name="Nafisah S."/>
            <person name="Loh J."/>
            <person name="Nouioui I."/>
            <person name="Goodfellow M."/>
        </authorList>
    </citation>
    <scope>NUCLEOTIDE SEQUENCE</scope>
    <source>
        <strain evidence="11">DSM 45618</strain>
    </source>
</reference>
<feature type="transmembrane region" description="Helical" evidence="9">
    <location>
        <begin position="418"/>
        <end position="437"/>
    </location>
</feature>
<keyword evidence="3" id="KW-0813">Transport</keyword>
<keyword evidence="4" id="KW-1003">Cell membrane</keyword>
<evidence type="ECO:0000256" key="6">
    <source>
        <dbReference type="ARBA" id="ARBA00022989"/>
    </source>
</evidence>
<feature type="transmembrane region" description="Helical" evidence="9">
    <location>
        <begin position="319"/>
        <end position="339"/>
    </location>
</feature>
<feature type="transmembrane region" description="Helical" evidence="9">
    <location>
        <begin position="481"/>
        <end position="507"/>
    </location>
</feature>
<dbReference type="PANTHER" id="PTHR23501">
    <property type="entry name" value="MAJOR FACILITATOR SUPERFAMILY"/>
    <property type="match status" value="1"/>
</dbReference>
<dbReference type="SUPFAM" id="SSF103473">
    <property type="entry name" value="MFS general substrate transporter"/>
    <property type="match status" value="1"/>
</dbReference>
<evidence type="ECO:0000313" key="11">
    <source>
        <dbReference type="EMBL" id="MBS2964914.1"/>
    </source>
</evidence>
<evidence type="ECO:0000256" key="7">
    <source>
        <dbReference type="ARBA" id="ARBA00023136"/>
    </source>
</evidence>
<keyword evidence="7 9" id="KW-0472">Membrane</keyword>